<dbReference type="InterPro" id="IPR011051">
    <property type="entry name" value="RmlC_Cupin_sf"/>
</dbReference>
<accession>A0ABT9DT47</accession>
<proteinExistence type="predicted"/>
<dbReference type="RefSeq" id="WP_305101932.1">
    <property type="nucleotide sequence ID" value="NZ_JAUTWS010000001.1"/>
</dbReference>
<feature type="compositionally biased region" description="Basic and acidic residues" evidence="1">
    <location>
        <begin position="35"/>
        <end position="46"/>
    </location>
</feature>
<name>A0ABT9DT47_9PROT</name>
<evidence type="ECO:0000313" key="3">
    <source>
        <dbReference type="Proteomes" id="UP001243009"/>
    </source>
</evidence>
<feature type="compositionally biased region" description="Basic residues" evidence="1">
    <location>
        <begin position="12"/>
        <end position="25"/>
    </location>
</feature>
<sequence>MARVAPRAAGAARRRRTSHAPHHPGSRAGTLQHAMGERLDRERGERLGPGGFVYLPGMMPHSVWTEAAEAVVQVTGTGPFGLLYVNPADNPGKAR</sequence>
<keyword evidence="3" id="KW-1185">Reference proteome</keyword>
<protein>
    <recommendedName>
        <fullName evidence="4">Cupin domain-containing protein</fullName>
    </recommendedName>
</protein>
<dbReference type="Proteomes" id="UP001243009">
    <property type="component" value="Unassembled WGS sequence"/>
</dbReference>
<evidence type="ECO:0000256" key="1">
    <source>
        <dbReference type="SAM" id="MobiDB-lite"/>
    </source>
</evidence>
<evidence type="ECO:0008006" key="4">
    <source>
        <dbReference type="Google" id="ProtNLM"/>
    </source>
</evidence>
<feature type="compositionally biased region" description="Low complexity" evidence="1">
    <location>
        <begin position="1"/>
        <end position="11"/>
    </location>
</feature>
<feature type="region of interest" description="Disordered" evidence="1">
    <location>
        <begin position="1"/>
        <end position="47"/>
    </location>
</feature>
<comment type="caution">
    <text evidence="2">The sequence shown here is derived from an EMBL/GenBank/DDBJ whole genome shotgun (WGS) entry which is preliminary data.</text>
</comment>
<reference evidence="2 3" key="1">
    <citation type="submission" date="2023-08" db="EMBL/GenBank/DDBJ databases">
        <title>The draft genome sequence of Paracraurococcus sp. LOR1-02.</title>
        <authorList>
            <person name="Kingkaew E."/>
            <person name="Tanasupawat S."/>
        </authorList>
    </citation>
    <scope>NUCLEOTIDE SEQUENCE [LARGE SCALE GENOMIC DNA]</scope>
    <source>
        <strain evidence="2 3">LOR1-02</strain>
    </source>
</reference>
<organism evidence="2 3">
    <name type="scientific">Paracraurococcus lichenis</name>
    <dbReference type="NCBI Taxonomy" id="3064888"/>
    <lineage>
        <taxon>Bacteria</taxon>
        <taxon>Pseudomonadati</taxon>
        <taxon>Pseudomonadota</taxon>
        <taxon>Alphaproteobacteria</taxon>
        <taxon>Acetobacterales</taxon>
        <taxon>Roseomonadaceae</taxon>
        <taxon>Paracraurococcus</taxon>
    </lineage>
</organism>
<dbReference type="EMBL" id="JAUTWS010000001">
    <property type="protein sequence ID" value="MDO9707069.1"/>
    <property type="molecule type" value="Genomic_DNA"/>
</dbReference>
<dbReference type="SUPFAM" id="SSF51182">
    <property type="entry name" value="RmlC-like cupins"/>
    <property type="match status" value="1"/>
</dbReference>
<gene>
    <name evidence="2" type="ORF">Q7A36_01860</name>
</gene>
<evidence type="ECO:0000313" key="2">
    <source>
        <dbReference type="EMBL" id="MDO9707069.1"/>
    </source>
</evidence>